<comment type="caution">
    <text evidence="1">The sequence shown here is derived from an EMBL/GenBank/DDBJ whole genome shotgun (WGS) entry which is preliminary data.</text>
</comment>
<dbReference type="Proteomes" id="UP001290462">
    <property type="component" value="Unassembled WGS sequence"/>
</dbReference>
<organism evidence="1 2">
    <name type="scientific">Carnobacterium maltaromaticum</name>
    <name type="common">Carnobacterium piscicola</name>
    <dbReference type="NCBI Taxonomy" id="2751"/>
    <lineage>
        <taxon>Bacteria</taxon>
        <taxon>Bacillati</taxon>
        <taxon>Bacillota</taxon>
        <taxon>Bacilli</taxon>
        <taxon>Lactobacillales</taxon>
        <taxon>Carnobacteriaceae</taxon>
        <taxon>Carnobacterium</taxon>
    </lineage>
</organism>
<evidence type="ECO:0000313" key="1">
    <source>
        <dbReference type="EMBL" id="MDZ5760790.1"/>
    </source>
</evidence>
<reference evidence="1" key="1">
    <citation type="submission" date="2023-08" db="EMBL/GenBank/DDBJ databases">
        <title>Genomic characterization of piscicolin 126 produced by Carnobacterium maltaromaticum CM22 strain isolated from salmon (Salmo salar).</title>
        <authorList>
            <person name="Gonzalez-Gragera E."/>
            <person name="Garcia-Lopez J.D."/>
            <person name="Teso-Perez C."/>
            <person name="Gimenez-Hernandez I."/>
            <person name="Peralta-Sanchez J.M."/>
            <person name="Valdivia E."/>
            <person name="Montalban-Lopez M."/>
            <person name="Martin-Platero A.M."/>
            <person name="Banos A."/>
            <person name="Martinez-Bueno M."/>
        </authorList>
    </citation>
    <scope>NUCLEOTIDE SEQUENCE</scope>
    <source>
        <strain evidence="1">CM22</strain>
    </source>
</reference>
<dbReference type="AlphaFoldDB" id="A0AAW9JV83"/>
<dbReference type="RefSeq" id="WP_322809935.1">
    <property type="nucleotide sequence ID" value="NZ_JAVBVO010000031.1"/>
</dbReference>
<evidence type="ECO:0000313" key="2">
    <source>
        <dbReference type="Proteomes" id="UP001290462"/>
    </source>
</evidence>
<sequence length="66" mass="7421">MDHGFYCYELMSELNKILPELRSVSEKIENKKNKSIGFSKVDALLNEADEAICNAISALSVLEEND</sequence>
<dbReference type="EMBL" id="JAVBVO010000031">
    <property type="protein sequence ID" value="MDZ5760790.1"/>
    <property type="molecule type" value="Genomic_DNA"/>
</dbReference>
<protein>
    <submittedName>
        <fullName evidence="1">Uncharacterized protein</fullName>
    </submittedName>
</protein>
<name>A0AAW9JV83_CARML</name>
<gene>
    <name evidence="1" type="ORF">RAK27_19275</name>
</gene>
<proteinExistence type="predicted"/>
<accession>A0AAW9JV83</accession>